<dbReference type="PROSITE" id="PS50262">
    <property type="entry name" value="G_PROTEIN_RECEP_F1_2"/>
    <property type="match status" value="1"/>
</dbReference>
<keyword evidence="6 12" id="KW-0472">Membrane</keyword>
<feature type="transmembrane region" description="Helical" evidence="12">
    <location>
        <begin position="6"/>
        <end position="22"/>
    </location>
</feature>
<reference evidence="14 15" key="1">
    <citation type="submission" date="2019-01" db="EMBL/GenBank/DDBJ databases">
        <authorList>
            <person name="Sayadi A."/>
        </authorList>
    </citation>
    <scope>NUCLEOTIDE SEQUENCE [LARGE SCALE GENOMIC DNA]</scope>
</reference>
<keyword evidence="3 11" id="KW-0812">Transmembrane</keyword>
<dbReference type="InterPro" id="IPR017452">
    <property type="entry name" value="GPCR_Rhodpsn_7TM"/>
</dbReference>
<feature type="transmembrane region" description="Helical" evidence="12">
    <location>
        <begin position="42"/>
        <end position="62"/>
    </location>
</feature>
<keyword evidence="4 12" id="KW-1133">Transmembrane helix</keyword>
<protein>
    <recommendedName>
        <fullName evidence="13">G-protein coupled receptors family 1 profile domain-containing protein</fullName>
    </recommendedName>
</protein>
<evidence type="ECO:0000256" key="10">
    <source>
        <dbReference type="ARBA" id="ARBA00023305"/>
    </source>
</evidence>
<dbReference type="Gene3D" id="1.20.1070.10">
    <property type="entry name" value="Rhodopsin 7-helix transmembrane proteins"/>
    <property type="match status" value="1"/>
</dbReference>
<sequence length="75" mass="8614">MYGFFMSLLGISSITTLTVLAFERYLIVSRPFRNHGLNRKEAIYLVLGIWIYSLILTSPPLFGWGKYVNEAANIR</sequence>
<dbReference type="PROSITE" id="PS00237">
    <property type="entry name" value="G_PROTEIN_RECEP_F1_1"/>
    <property type="match status" value="1"/>
</dbReference>
<keyword evidence="8" id="KW-0325">Glycoprotein</keyword>
<keyword evidence="10" id="KW-0716">Sensory transduction</keyword>
<dbReference type="InterPro" id="IPR000276">
    <property type="entry name" value="GPCR_Rhodpsn"/>
</dbReference>
<accession>A0A653BZD2</accession>
<feature type="domain" description="G-protein coupled receptors family 1 profile" evidence="13">
    <location>
        <begin position="1"/>
        <end position="75"/>
    </location>
</feature>
<dbReference type="PRINTS" id="PR00237">
    <property type="entry name" value="GPCRRHODOPSN"/>
</dbReference>
<name>A0A653BZD2_CALMS</name>
<evidence type="ECO:0000256" key="12">
    <source>
        <dbReference type="SAM" id="Phobius"/>
    </source>
</evidence>
<dbReference type="OrthoDB" id="2101615at2759"/>
<gene>
    <name evidence="14" type="ORF">CALMAC_LOCUS4968</name>
</gene>
<dbReference type="Proteomes" id="UP000410492">
    <property type="component" value="Unassembled WGS sequence"/>
</dbReference>
<dbReference type="GO" id="GO:0016020">
    <property type="term" value="C:membrane"/>
    <property type="evidence" value="ECO:0007669"/>
    <property type="project" value="UniProtKB-SubCell"/>
</dbReference>
<dbReference type="GO" id="GO:0007601">
    <property type="term" value="P:visual perception"/>
    <property type="evidence" value="ECO:0007669"/>
    <property type="project" value="UniProtKB-KW"/>
</dbReference>
<dbReference type="EMBL" id="CAACVG010006680">
    <property type="protein sequence ID" value="VEN40982.1"/>
    <property type="molecule type" value="Genomic_DNA"/>
</dbReference>
<evidence type="ECO:0000313" key="14">
    <source>
        <dbReference type="EMBL" id="VEN40982.1"/>
    </source>
</evidence>
<evidence type="ECO:0000256" key="9">
    <source>
        <dbReference type="ARBA" id="ARBA00023224"/>
    </source>
</evidence>
<keyword evidence="9 11" id="KW-0807">Transducer</keyword>
<evidence type="ECO:0000256" key="4">
    <source>
        <dbReference type="ARBA" id="ARBA00022989"/>
    </source>
</evidence>
<proteinExistence type="inferred from homology"/>
<evidence type="ECO:0000256" key="8">
    <source>
        <dbReference type="ARBA" id="ARBA00023180"/>
    </source>
</evidence>
<evidence type="ECO:0000256" key="5">
    <source>
        <dbReference type="ARBA" id="ARBA00023040"/>
    </source>
</evidence>
<evidence type="ECO:0000256" key="11">
    <source>
        <dbReference type="RuleBase" id="RU000688"/>
    </source>
</evidence>
<evidence type="ECO:0000256" key="6">
    <source>
        <dbReference type="ARBA" id="ARBA00023136"/>
    </source>
</evidence>
<feature type="non-terminal residue" evidence="14">
    <location>
        <position position="75"/>
    </location>
</feature>
<evidence type="ECO:0000313" key="15">
    <source>
        <dbReference type="Proteomes" id="UP000410492"/>
    </source>
</evidence>
<keyword evidence="5 11" id="KW-0297">G-protein coupled receptor</keyword>
<evidence type="ECO:0000256" key="1">
    <source>
        <dbReference type="ARBA" id="ARBA00004141"/>
    </source>
</evidence>
<dbReference type="GO" id="GO:0004930">
    <property type="term" value="F:G protein-coupled receptor activity"/>
    <property type="evidence" value="ECO:0007669"/>
    <property type="project" value="UniProtKB-KW"/>
</dbReference>
<evidence type="ECO:0000256" key="3">
    <source>
        <dbReference type="ARBA" id="ARBA00022692"/>
    </source>
</evidence>
<dbReference type="InterPro" id="IPR050125">
    <property type="entry name" value="GPCR_opsins"/>
</dbReference>
<comment type="similarity">
    <text evidence="2 11">Belongs to the G-protein coupled receptor 1 family.</text>
</comment>
<keyword evidence="10" id="KW-0844">Vision</keyword>
<organism evidence="14 15">
    <name type="scientific">Callosobruchus maculatus</name>
    <name type="common">Southern cowpea weevil</name>
    <name type="synonym">Pulse bruchid</name>
    <dbReference type="NCBI Taxonomy" id="64391"/>
    <lineage>
        <taxon>Eukaryota</taxon>
        <taxon>Metazoa</taxon>
        <taxon>Ecdysozoa</taxon>
        <taxon>Arthropoda</taxon>
        <taxon>Hexapoda</taxon>
        <taxon>Insecta</taxon>
        <taxon>Pterygota</taxon>
        <taxon>Neoptera</taxon>
        <taxon>Endopterygota</taxon>
        <taxon>Coleoptera</taxon>
        <taxon>Polyphaga</taxon>
        <taxon>Cucujiformia</taxon>
        <taxon>Chrysomeloidea</taxon>
        <taxon>Chrysomelidae</taxon>
        <taxon>Bruchinae</taxon>
        <taxon>Bruchini</taxon>
        <taxon>Callosobruchus</taxon>
    </lineage>
</organism>
<keyword evidence="7 11" id="KW-0675">Receptor</keyword>
<comment type="subcellular location">
    <subcellularLocation>
        <location evidence="1">Membrane</location>
        <topology evidence="1">Multi-pass membrane protein</topology>
    </subcellularLocation>
</comment>
<evidence type="ECO:0000256" key="2">
    <source>
        <dbReference type="ARBA" id="ARBA00010663"/>
    </source>
</evidence>
<dbReference type="PANTHER" id="PTHR24240">
    <property type="entry name" value="OPSIN"/>
    <property type="match status" value="1"/>
</dbReference>
<evidence type="ECO:0000259" key="13">
    <source>
        <dbReference type="PROSITE" id="PS50262"/>
    </source>
</evidence>
<dbReference type="Pfam" id="PF00001">
    <property type="entry name" value="7tm_1"/>
    <property type="match status" value="1"/>
</dbReference>
<evidence type="ECO:0000256" key="7">
    <source>
        <dbReference type="ARBA" id="ARBA00023170"/>
    </source>
</evidence>
<dbReference type="AlphaFoldDB" id="A0A653BZD2"/>
<keyword evidence="15" id="KW-1185">Reference proteome</keyword>
<dbReference type="SUPFAM" id="SSF81321">
    <property type="entry name" value="Family A G protein-coupled receptor-like"/>
    <property type="match status" value="1"/>
</dbReference>